<dbReference type="InterPro" id="IPR013786">
    <property type="entry name" value="AcylCoA_DH/ox_N"/>
</dbReference>
<dbReference type="Pfam" id="PF02771">
    <property type="entry name" value="Acyl-CoA_dh_N"/>
    <property type="match status" value="1"/>
</dbReference>
<protein>
    <recommendedName>
        <fullName evidence="1">Acyl-CoA dehydrogenase/oxidase N-terminal domain-containing protein</fullName>
    </recommendedName>
</protein>
<dbReference type="InterPro" id="IPR037069">
    <property type="entry name" value="AcylCoA_DH/ox_N_sf"/>
</dbReference>
<dbReference type="Gene3D" id="1.10.540.10">
    <property type="entry name" value="Acyl-CoA dehydrogenase/oxidase, N-terminal domain"/>
    <property type="match status" value="1"/>
</dbReference>
<feature type="domain" description="Acyl-CoA dehydrogenase/oxidase N-terminal" evidence="1">
    <location>
        <begin position="1"/>
        <end position="105"/>
    </location>
</feature>
<comment type="caution">
    <text evidence="2">The sequence shown here is derived from an EMBL/GenBank/DDBJ whole genome shotgun (WGS) entry which is preliminary data.</text>
</comment>
<gene>
    <name evidence="2" type="ORF">ANN_14979</name>
</gene>
<dbReference type="EMBL" id="JAJSOF020000019">
    <property type="protein sequence ID" value="KAJ4439023.1"/>
    <property type="molecule type" value="Genomic_DNA"/>
</dbReference>
<accession>A0ABQ8SZ41</accession>
<feature type="non-terminal residue" evidence="2">
    <location>
        <position position="1"/>
    </location>
</feature>
<keyword evidence="3" id="KW-1185">Reference proteome</keyword>
<dbReference type="InterPro" id="IPR009100">
    <property type="entry name" value="AcylCoA_DH/oxidase_NM_dom_sf"/>
</dbReference>
<dbReference type="SUPFAM" id="SSF56645">
    <property type="entry name" value="Acyl-CoA dehydrogenase NM domain-like"/>
    <property type="match status" value="1"/>
</dbReference>
<evidence type="ECO:0000259" key="1">
    <source>
        <dbReference type="Pfam" id="PF02771"/>
    </source>
</evidence>
<evidence type="ECO:0000313" key="2">
    <source>
        <dbReference type="EMBL" id="KAJ4439023.1"/>
    </source>
</evidence>
<reference evidence="2 3" key="1">
    <citation type="journal article" date="2022" name="Allergy">
        <title>Genome assembly and annotation of Periplaneta americana reveal a comprehensive cockroach allergen profile.</title>
        <authorList>
            <person name="Wang L."/>
            <person name="Xiong Q."/>
            <person name="Saelim N."/>
            <person name="Wang L."/>
            <person name="Nong W."/>
            <person name="Wan A.T."/>
            <person name="Shi M."/>
            <person name="Liu X."/>
            <person name="Cao Q."/>
            <person name="Hui J.H.L."/>
            <person name="Sookrung N."/>
            <person name="Leung T.F."/>
            <person name="Tungtrongchitr A."/>
            <person name="Tsui S.K.W."/>
        </authorList>
    </citation>
    <scope>NUCLEOTIDE SEQUENCE [LARGE SCALE GENOMIC DNA]</scope>
    <source>
        <strain evidence="2">PWHHKU_190912</strain>
    </source>
</reference>
<evidence type="ECO:0000313" key="3">
    <source>
        <dbReference type="Proteomes" id="UP001148838"/>
    </source>
</evidence>
<proteinExistence type="predicted"/>
<dbReference type="PANTHER" id="PTHR43884:SF12">
    <property type="entry name" value="ISOVALERYL-COA DEHYDROGENASE, MITOCHONDRIAL-RELATED"/>
    <property type="match status" value="1"/>
</dbReference>
<name>A0ABQ8SZ41_PERAM</name>
<organism evidence="2 3">
    <name type="scientific">Periplaneta americana</name>
    <name type="common">American cockroach</name>
    <name type="synonym">Blatta americana</name>
    <dbReference type="NCBI Taxonomy" id="6978"/>
    <lineage>
        <taxon>Eukaryota</taxon>
        <taxon>Metazoa</taxon>
        <taxon>Ecdysozoa</taxon>
        <taxon>Arthropoda</taxon>
        <taxon>Hexapoda</taxon>
        <taxon>Insecta</taxon>
        <taxon>Pterygota</taxon>
        <taxon>Neoptera</taxon>
        <taxon>Polyneoptera</taxon>
        <taxon>Dictyoptera</taxon>
        <taxon>Blattodea</taxon>
        <taxon>Blattoidea</taxon>
        <taxon>Blattidae</taxon>
        <taxon>Blattinae</taxon>
        <taxon>Periplaneta</taxon>
    </lineage>
</organism>
<sequence length="105" mass="11776">LRQTIFNFAQKELAPKAYEIDKKDEFSELRPFWRKLGDLGTLGPTVSSEFGGSELGYLSHIVIMEELSRASGSIGASYGAHSNMCVNQIYRNGTQEQKETYLPKV</sequence>
<dbReference type="Proteomes" id="UP001148838">
    <property type="component" value="Unassembled WGS sequence"/>
</dbReference>
<dbReference type="PANTHER" id="PTHR43884">
    <property type="entry name" value="ACYL-COA DEHYDROGENASE"/>
    <property type="match status" value="1"/>
</dbReference>